<dbReference type="EMBL" id="NHOQ01002481">
    <property type="protein sequence ID" value="PWA16315.1"/>
    <property type="molecule type" value="Genomic_DNA"/>
</dbReference>
<sequence length="613" mass="68865">MRRAVLNATLYVVVIVHFQAEPDGERLIVRLSRQSNVHLGASVSLGSIVMLHPPSLLPRRYIPVRTGMSETHHLSGGEEEAAVRKDTPPKDKYKQYQKLPQTNSQFKEDDHDSSLSLAAGTSHSLHQADGILLSVEAHDEVHLTDIQPFFPHTEAWPIKVMTLISGACRFSMLAISWTLSRKEEKIITRVEEKRPEAHLDQQLVAVVQAGAKGKVALQHSLSACLDVRRRVLAELIPGENELVLAERPQVLVAHHSVLDQTGHELFQNLTDGHRSQRRLRPRTARRGGDCESPQRHVIPRPAFINITDASAPERHAPLHGRRWRLLGSLRVNTPEMDRGGCQMSGGGGGGGGNDAIHQHGMITLEDLESFSEDQLSDSGNGSLEEEGETMEAEDGSERLLRYWQEVARGHQVEVSPEMAEPIQQLSSDNQGRSQREHVPFTLLLRKEKCGEQLYEKRHYEKGHWACIAMHEDTYEQSICYGFMRLMRYICQQNSLGDYLGMTLPIVTIVRTDENHSVISQDVTVAYYLPIEHQAQPPQPNDNEIVIEVWPAATVYTRGFTGPTNEVTIINQINTMAELLDSPGVCVNDSFMVAGYTNPAHSNRQNEIWFLERR</sequence>
<dbReference type="Pfam" id="PF04832">
    <property type="entry name" value="SOUL"/>
    <property type="match status" value="1"/>
</dbReference>
<dbReference type="Gene3D" id="3.20.80.10">
    <property type="entry name" value="Regulatory factor, effector binding domain"/>
    <property type="match status" value="1"/>
</dbReference>
<evidence type="ECO:0008006" key="5">
    <source>
        <dbReference type="Google" id="ProtNLM"/>
    </source>
</evidence>
<feature type="compositionally biased region" description="Gly residues" evidence="2">
    <location>
        <begin position="342"/>
        <end position="353"/>
    </location>
</feature>
<feature type="region of interest" description="Disordered" evidence="2">
    <location>
        <begin position="371"/>
        <end position="395"/>
    </location>
</feature>
<name>A0A315UXS2_GAMAF</name>
<keyword evidence="4" id="KW-1185">Reference proteome</keyword>
<organism evidence="3 4">
    <name type="scientific">Gambusia affinis</name>
    <name type="common">Western mosquitofish</name>
    <name type="synonym">Heterandria affinis</name>
    <dbReference type="NCBI Taxonomy" id="33528"/>
    <lineage>
        <taxon>Eukaryota</taxon>
        <taxon>Metazoa</taxon>
        <taxon>Chordata</taxon>
        <taxon>Craniata</taxon>
        <taxon>Vertebrata</taxon>
        <taxon>Euteleostomi</taxon>
        <taxon>Actinopterygii</taxon>
        <taxon>Neopterygii</taxon>
        <taxon>Teleostei</taxon>
        <taxon>Neoteleostei</taxon>
        <taxon>Acanthomorphata</taxon>
        <taxon>Ovalentaria</taxon>
        <taxon>Atherinomorphae</taxon>
        <taxon>Cyprinodontiformes</taxon>
        <taxon>Poeciliidae</taxon>
        <taxon>Poeciliinae</taxon>
        <taxon>Gambusia</taxon>
    </lineage>
</organism>
<dbReference type="SUPFAM" id="SSF55136">
    <property type="entry name" value="Probable bacterial effector-binding domain"/>
    <property type="match status" value="1"/>
</dbReference>
<protein>
    <recommendedName>
        <fullName evidence="5">Heme-binding protein soul3</fullName>
    </recommendedName>
</protein>
<gene>
    <name evidence="3" type="ORF">CCH79_00004352</name>
</gene>
<feature type="compositionally biased region" description="Basic residues" evidence="2">
    <location>
        <begin position="275"/>
        <end position="285"/>
    </location>
</feature>
<evidence type="ECO:0000256" key="1">
    <source>
        <dbReference type="ARBA" id="ARBA00009817"/>
    </source>
</evidence>
<dbReference type="PANTHER" id="PTHR11220:SF7">
    <property type="entry name" value="SOUL PROTEIN"/>
    <property type="match status" value="1"/>
</dbReference>
<dbReference type="PANTHER" id="PTHR11220">
    <property type="entry name" value="HEME-BINDING PROTEIN-RELATED"/>
    <property type="match status" value="1"/>
</dbReference>
<dbReference type="GO" id="GO:0020037">
    <property type="term" value="F:heme binding"/>
    <property type="evidence" value="ECO:0007669"/>
    <property type="project" value="TreeGrafter"/>
</dbReference>
<dbReference type="STRING" id="33528.ENSGAFP00000003161"/>
<feature type="region of interest" description="Disordered" evidence="2">
    <location>
        <begin position="272"/>
        <end position="295"/>
    </location>
</feature>
<evidence type="ECO:0000313" key="3">
    <source>
        <dbReference type="EMBL" id="PWA16315.1"/>
    </source>
</evidence>
<feature type="region of interest" description="Disordered" evidence="2">
    <location>
        <begin position="70"/>
        <end position="93"/>
    </location>
</feature>
<reference evidence="3 4" key="1">
    <citation type="journal article" date="2018" name="G3 (Bethesda)">
        <title>A High-Quality Reference Genome for the Invasive Mosquitofish Gambusia affinis Using a Chicago Library.</title>
        <authorList>
            <person name="Hoffberg S.L."/>
            <person name="Troendle N.J."/>
            <person name="Glenn T.C."/>
            <person name="Mahmud O."/>
            <person name="Louha S."/>
            <person name="Chalopin D."/>
            <person name="Bennetzen J.L."/>
            <person name="Mauricio R."/>
        </authorList>
    </citation>
    <scope>NUCLEOTIDE SEQUENCE [LARGE SCALE GENOMIC DNA]</scope>
    <source>
        <strain evidence="3">NE01/NJP1002.9</strain>
        <tissue evidence="3">Muscle</tissue>
    </source>
</reference>
<dbReference type="InterPro" id="IPR006917">
    <property type="entry name" value="SOUL_heme-bd"/>
</dbReference>
<evidence type="ECO:0000313" key="4">
    <source>
        <dbReference type="Proteomes" id="UP000250572"/>
    </source>
</evidence>
<feature type="compositionally biased region" description="Acidic residues" evidence="2">
    <location>
        <begin position="383"/>
        <end position="394"/>
    </location>
</feature>
<dbReference type="Proteomes" id="UP000250572">
    <property type="component" value="Unassembled WGS sequence"/>
</dbReference>
<accession>A0A315UXS2</accession>
<comment type="caution">
    <text evidence="3">The sequence shown here is derived from an EMBL/GenBank/DDBJ whole genome shotgun (WGS) entry which is preliminary data.</text>
</comment>
<dbReference type="InterPro" id="IPR011256">
    <property type="entry name" value="Reg_factor_effector_dom_sf"/>
</dbReference>
<dbReference type="AlphaFoldDB" id="A0A315UXS2"/>
<dbReference type="FunFam" id="3.20.80.10:FF:000007">
    <property type="entry name" value="Heme-binding protein 2"/>
    <property type="match status" value="1"/>
</dbReference>
<feature type="region of interest" description="Disordered" evidence="2">
    <location>
        <begin position="335"/>
        <end position="357"/>
    </location>
</feature>
<proteinExistence type="inferred from homology"/>
<comment type="similarity">
    <text evidence="1">Belongs to the HEBP family.</text>
</comment>
<evidence type="ECO:0000256" key="2">
    <source>
        <dbReference type="SAM" id="MobiDB-lite"/>
    </source>
</evidence>